<gene>
    <name evidence="2" type="ORF">EB796_007001</name>
</gene>
<evidence type="ECO:0000313" key="2">
    <source>
        <dbReference type="EMBL" id="KAF6034692.1"/>
    </source>
</evidence>
<accession>A0A7J7K7T3</accession>
<dbReference type="Proteomes" id="UP000593567">
    <property type="component" value="Unassembled WGS sequence"/>
</dbReference>
<dbReference type="EMBL" id="VXIV02001020">
    <property type="protein sequence ID" value="KAF6034692.1"/>
    <property type="molecule type" value="Genomic_DNA"/>
</dbReference>
<dbReference type="AlphaFoldDB" id="A0A7J7K7T3"/>
<evidence type="ECO:0000256" key="1">
    <source>
        <dbReference type="SAM" id="MobiDB-lite"/>
    </source>
</evidence>
<proteinExistence type="predicted"/>
<organism evidence="2 3">
    <name type="scientific">Bugula neritina</name>
    <name type="common">Brown bryozoan</name>
    <name type="synonym">Sertularia neritina</name>
    <dbReference type="NCBI Taxonomy" id="10212"/>
    <lineage>
        <taxon>Eukaryota</taxon>
        <taxon>Metazoa</taxon>
        <taxon>Spiralia</taxon>
        <taxon>Lophotrochozoa</taxon>
        <taxon>Bryozoa</taxon>
        <taxon>Gymnolaemata</taxon>
        <taxon>Cheilostomatida</taxon>
        <taxon>Flustrina</taxon>
        <taxon>Buguloidea</taxon>
        <taxon>Bugulidae</taxon>
        <taxon>Bugula</taxon>
    </lineage>
</organism>
<feature type="compositionally biased region" description="Polar residues" evidence="1">
    <location>
        <begin position="447"/>
        <end position="459"/>
    </location>
</feature>
<feature type="region of interest" description="Disordered" evidence="1">
    <location>
        <begin position="440"/>
        <end position="459"/>
    </location>
</feature>
<protein>
    <submittedName>
        <fullName evidence="2">Uncharacterized protein</fullName>
    </submittedName>
</protein>
<evidence type="ECO:0000313" key="3">
    <source>
        <dbReference type="Proteomes" id="UP000593567"/>
    </source>
</evidence>
<sequence length="604" mass="65147">MFCRHVRAPLVQKDVPKHSSGDGKASCRLLPFDKTAKCHHDYGCREEAFAVNKLTASNTMAQRKSKLALPVKSGKVNPMPEVVAKPSVSNARSQSLTEGTVLCSTKANAKNRKASKAKTKKNVFQRTAESFLSHVARIRLARKGNVESRKVYCGQANMEQGDIELQVRGKKATKMEKLSVHQLSRATDDMSSKAILDLNQSVFKPVSSASAIPDVDVAAPVNEKVVLDPSNDTVQVFAESPLLPPLESLLEACKSEDVVENEAVSLTSEVVNCQDGLCVDEDETIVSAASQQLPSLPSCAIRDLSEETPNSTQLLSTNKVIDTPNVKSENVELSDSVLATPSSSSIWDITVGGRSCDNSISIVENMKTLISTFEDFNDSSNKTASVTSSGQCCEPASISLCDKDLQTVPSSTSIDNLLHSTVSPERTTSIIASTTLDFRPSDPLRSKSPSITNPTLTTDSLTNDVTDKSSVIISNAITETAVSNLIENETEQGKQSDEDTDAPKFSSVPSLAFLCLRKLKQVTALKTGMELTVTHTPFKKNNKISEFESCIEENLSSIRSISTSKCDETPENTVVTSIHIGKDSKNVVSCSIDSNLLAKTPYSC</sequence>
<reference evidence="2" key="1">
    <citation type="submission" date="2020-06" db="EMBL/GenBank/DDBJ databases">
        <title>Draft genome of Bugula neritina, a colonial animal packing powerful symbionts and potential medicines.</title>
        <authorList>
            <person name="Rayko M."/>
        </authorList>
    </citation>
    <scope>NUCLEOTIDE SEQUENCE [LARGE SCALE GENOMIC DNA]</scope>
    <source>
        <strain evidence="2">Kwan_BN1</strain>
    </source>
</reference>
<comment type="caution">
    <text evidence="2">The sequence shown here is derived from an EMBL/GenBank/DDBJ whole genome shotgun (WGS) entry which is preliminary data.</text>
</comment>
<name>A0A7J7K7T3_BUGNE</name>
<keyword evidence="3" id="KW-1185">Reference proteome</keyword>